<gene>
    <name evidence="3" type="ORF">Pan265_22360</name>
</gene>
<accession>A0A518BZI2</accession>
<proteinExistence type="predicted"/>
<name>A0A518BZI2_9BACT</name>
<feature type="signal peptide" evidence="2">
    <location>
        <begin position="1"/>
        <end position="19"/>
    </location>
</feature>
<reference evidence="3 4" key="1">
    <citation type="submission" date="2019-02" db="EMBL/GenBank/DDBJ databases">
        <title>Deep-cultivation of Planctomycetes and their phenomic and genomic characterization uncovers novel biology.</title>
        <authorList>
            <person name="Wiegand S."/>
            <person name="Jogler M."/>
            <person name="Boedeker C."/>
            <person name="Pinto D."/>
            <person name="Vollmers J."/>
            <person name="Rivas-Marin E."/>
            <person name="Kohn T."/>
            <person name="Peeters S.H."/>
            <person name="Heuer A."/>
            <person name="Rast P."/>
            <person name="Oberbeckmann S."/>
            <person name="Bunk B."/>
            <person name="Jeske O."/>
            <person name="Meyerdierks A."/>
            <person name="Storesund J.E."/>
            <person name="Kallscheuer N."/>
            <person name="Luecker S."/>
            <person name="Lage O.M."/>
            <person name="Pohl T."/>
            <person name="Merkel B.J."/>
            <person name="Hornburger P."/>
            <person name="Mueller R.-W."/>
            <person name="Bruemmer F."/>
            <person name="Labrenz M."/>
            <person name="Spormann A.M."/>
            <person name="Op den Camp H."/>
            <person name="Overmann J."/>
            <person name="Amann R."/>
            <person name="Jetten M.S.M."/>
            <person name="Mascher T."/>
            <person name="Medema M.H."/>
            <person name="Devos D.P."/>
            <person name="Kaster A.-K."/>
            <person name="Ovreas L."/>
            <person name="Rohde M."/>
            <person name="Galperin M.Y."/>
            <person name="Jogler C."/>
        </authorList>
    </citation>
    <scope>NUCLEOTIDE SEQUENCE [LARGE SCALE GENOMIC DNA]</scope>
    <source>
        <strain evidence="3 4">Pan265</strain>
    </source>
</reference>
<keyword evidence="2" id="KW-0732">Signal</keyword>
<keyword evidence="1" id="KW-0472">Membrane</keyword>
<organism evidence="3 4">
    <name type="scientific">Mucisphaera calidilacus</name>
    <dbReference type="NCBI Taxonomy" id="2527982"/>
    <lineage>
        <taxon>Bacteria</taxon>
        <taxon>Pseudomonadati</taxon>
        <taxon>Planctomycetota</taxon>
        <taxon>Phycisphaerae</taxon>
        <taxon>Phycisphaerales</taxon>
        <taxon>Phycisphaeraceae</taxon>
        <taxon>Mucisphaera</taxon>
    </lineage>
</organism>
<feature type="chain" id="PRO_5022201248" evidence="2">
    <location>
        <begin position="20"/>
        <end position="67"/>
    </location>
</feature>
<keyword evidence="1" id="KW-0812">Transmembrane</keyword>
<keyword evidence="1" id="KW-1133">Transmembrane helix</keyword>
<sequence precursor="true">MNKLTPLLALLGAPAAALAHTGSHEMHPGLLFFHWLSQPDHLLIGLAGAVVGFGAAAILTRRSSRHG</sequence>
<dbReference type="Proteomes" id="UP000320386">
    <property type="component" value="Chromosome"/>
</dbReference>
<dbReference type="RefSeq" id="WP_145446543.1">
    <property type="nucleotide sequence ID" value="NZ_CP036280.1"/>
</dbReference>
<evidence type="ECO:0000313" key="4">
    <source>
        <dbReference type="Proteomes" id="UP000320386"/>
    </source>
</evidence>
<dbReference type="EMBL" id="CP036280">
    <property type="protein sequence ID" value="QDU72371.1"/>
    <property type="molecule type" value="Genomic_DNA"/>
</dbReference>
<dbReference type="KEGG" id="mcad:Pan265_22360"/>
<evidence type="ECO:0000256" key="2">
    <source>
        <dbReference type="SAM" id="SignalP"/>
    </source>
</evidence>
<protein>
    <submittedName>
        <fullName evidence="3">Uncharacterized protein</fullName>
    </submittedName>
</protein>
<evidence type="ECO:0000256" key="1">
    <source>
        <dbReference type="SAM" id="Phobius"/>
    </source>
</evidence>
<keyword evidence="4" id="KW-1185">Reference proteome</keyword>
<evidence type="ECO:0000313" key="3">
    <source>
        <dbReference type="EMBL" id="QDU72371.1"/>
    </source>
</evidence>
<feature type="transmembrane region" description="Helical" evidence="1">
    <location>
        <begin position="43"/>
        <end position="60"/>
    </location>
</feature>
<dbReference type="AlphaFoldDB" id="A0A518BZI2"/>